<gene>
    <name evidence="9" type="primary">melC_16</name>
    <name evidence="9" type="ORF">PAECIP111891_04471</name>
</gene>
<feature type="transmembrane region" description="Helical" evidence="7">
    <location>
        <begin position="67"/>
        <end position="91"/>
    </location>
</feature>
<evidence type="ECO:0000256" key="2">
    <source>
        <dbReference type="ARBA" id="ARBA00022448"/>
    </source>
</evidence>
<accession>A0ABN8GY95</accession>
<dbReference type="InterPro" id="IPR000515">
    <property type="entry name" value="MetI-like"/>
</dbReference>
<sequence length="274" mass="30356">MRNKTLRLGRYVVVTLMVLLSLIPFYALLYLSLNTPSSSFFDGNILLPDFHFVNYVNAWKISKIGNAILNSLIITIGSVAIIVLFASAAGYSIARFNSRFNRIIFQLLLLCMMIPAIIITVPLYTLMKSIGGINTHWAMILLTAATALPLSVFLYASFIKQLPREVEESAIMDGCTYFTAFWRITFHFVKPVTAAVVILSGLGIWNNYGQAVFFLQSQTMHTVPLAISIFFQKYGAQWNLMAAAAVIGLAPAVLAFLIFQKYFIKGITAGALKG</sequence>
<dbReference type="Pfam" id="PF00528">
    <property type="entry name" value="BPD_transp_1"/>
    <property type="match status" value="1"/>
</dbReference>
<dbReference type="EMBL" id="CAKMMW010000015">
    <property type="protein sequence ID" value="CAH1216780.1"/>
    <property type="molecule type" value="Genomic_DNA"/>
</dbReference>
<feature type="transmembrane region" description="Helical" evidence="7">
    <location>
        <begin position="180"/>
        <end position="205"/>
    </location>
</feature>
<feature type="transmembrane region" description="Helical" evidence="7">
    <location>
        <begin position="238"/>
        <end position="259"/>
    </location>
</feature>
<proteinExistence type="inferred from homology"/>
<evidence type="ECO:0000256" key="1">
    <source>
        <dbReference type="ARBA" id="ARBA00004651"/>
    </source>
</evidence>
<keyword evidence="3" id="KW-1003">Cell membrane</keyword>
<organism evidence="9 10">
    <name type="scientific">Paenibacillus allorhizoplanae</name>
    <dbReference type="NCBI Taxonomy" id="2905648"/>
    <lineage>
        <taxon>Bacteria</taxon>
        <taxon>Bacillati</taxon>
        <taxon>Bacillota</taxon>
        <taxon>Bacilli</taxon>
        <taxon>Bacillales</taxon>
        <taxon>Paenibacillaceae</taxon>
        <taxon>Paenibacillus</taxon>
    </lineage>
</organism>
<comment type="subcellular location">
    <subcellularLocation>
        <location evidence="1 7">Cell membrane</location>
        <topology evidence="1 7">Multi-pass membrane protein</topology>
    </subcellularLocation>
</comment>
<evidence type="ECO:0000313" key="9">
    <source>
        <dbReference type="EMBL" id="CAH1216780.1"/>
    </source>
</evidence>
<protein>
    <submittedName>
        <fullName evidence="9">Melibiose/raffinose/stachyose import permease protein MelC</fullName>
    </submittedName>
</protein>
<dbReference type="CDD" id="cd06261">
    <property type="entry name" value="TM_PBP2"/>
    <property type="match status" value="1"/>
</dbReference>
<name>A0ABN8GY95_9BACL</name>
<evidence type="ECO:0000259" key="8">
    <source>
        <dbReference type="PROSITE" id="PS50928"/>
    </source>
</evidence>
<comment type="caution">
    <text evidence="9">The sequence shown here is derived from an EMBL/GenBank/DDBJ whole genome shotgun (WGS) entry which is preliminary data.</text>
</comment>
<comment type="similarity">
    <text evidence="7">Belongs to the binding-protein-dependent transport system permease family.</text>
</comment>
<evidence type="ECO:0000313" key="10">
    <source>
        <dbReference type="Proteomes" id="UP000838821"/>
    </source>
</evidence>
<keyword evidence="10" id="KW-1185">Reference proteome</keyword>
<evidence type="ECO:0000256" key="4">
    <source>
        <dbReference type="ARBA" id="ARBA00022692"/>
    </source>
</evidence>
<feature type="transmembrane region" description="Helical" evidence="7">
    <location>
        <begin position="211"/>
        <end position="231"/>
    </location>
</feature>
<dbReference type="RefSeq" id="WP_236290640.1">
    <property type="nucleotide sequence ID" value="NZ_CAKMMW010000015.1"/>
</dbReference>
<keyword evidence="5 7" id="KW-1133">Transmembrane helix</keyword>
<dbReference type="PANTHER" id="PTHR43744">
    <property type="entry name" value="ABC TRANSPORTER PERMEASE PROTEIN MG189-RELATED-RELATED"/>
    <property type="match status" value="1"/>
</dbReference>
<dbReference type="Proteomes" id="UP000838821">
    <property type="component" value="Unassembled WGS sequence"/>
</dbReference>
<evidence type="ECO:0000256" key="7">
    <source>
        <dbReference type="RuleBase" id="RU363032"/>
    </source>
</evidence>
<reference evidence="9" key="1">
    <citation type="submission" date="2022-01" db="EMBL/GenBank/DDBJ databases">
        <authorList>
            <person name="Criscuolo A."/>
        </authorList>
    </citation>
    <scope>NUCLEOTIDE SEQUENCE</scope>
    <source>
        <strain evidence="9">CIP111891</strain>
    </source>
</reference>
<evidence type="ECO:0000256" key="5">
    <source>
        <dbReference type="ARBA" id="ARBA00022989"/>
    </source>
</evidence>
<evidence type="ECO:0000256" key="3">
    <source>
        <dbReference type="ARBA" id="ARBA00022475"/>
    </source>
</evidence>
<dbReference type="PANTHER" id="PTHR43744:SF8">
    <property type="entry name" value="SN-GLYCEROL-3-PHOSPHATE TRANSPORT SYSTEM PERMEASE PROTEIN UGPE"/>
    <property type="match status" value="1"/>
</dbReference>
<dbReference type="Gene3D" id="1.10.3720.10">
    <property type="entry name" value="MetI-like"/>
    <property type="match status" value="1"/>
</dbReference>
<evidence type="ECO:0000256" key="6">
    <source>
        <dbReference type="ARBA" id="ARBA00023136"/>
    </source>
</evidence>
<dbReference type="SUPFAM" id="SSF161098">
    <property type="entry name" value="MetI-like"/>
    <property type="match status" value="1"/>
</dbReference>
<feature type="domain" description="ABC transmembrane type-1" evidence="8">
    <location>
        <begin position="68"/>
        <end position="259"/>
    </location>
</feature>
<feature type="transmembrane region" description="Helical" evidence="7">
    <location>
        <begin position="12"/>
        <end position="33"/>
    </location>
</feature>
<keyword evidence="2 7" id="KW-0813">Transport</keyword>
<keyword evidence="4 7" id="KW-0812">Transmembrane</keyword>
<feature type="transmembrane region" description="Helical" evidence="7">
    <location>
        <begin position="137"/>
        <end position="159"/>
    </location>
</feature>
<dbReference type="InterPro" id="IPR035906">
    <property type="entry name" value="MetI-like_sf"/>
</dbReference>
<keyword evidence="6 7" id="KW-0472">Membrane</keyword>
<dbReference type="PROSITE" id="PS50928">
    <property type="entry name" value="ABC_TM1"/>
    <property type="match status" value="1"/>
</dbReference>
<feature type="transmembrane region" description="Helical" evidence="7">
    <location>
        <begin position="103"/>
        <end position="125"/>
    </location>
</feature>